<dbReference type="PANTHER" id="PTHR16201:SF44">
    <property type="entry name" value="SEVEN TRANSMEMBRANE PROTEIN 1"/>
    <property type="match status" value="1"/>
</dbReference>
<organism evidence="9 10">
    <name type="scientific">Mucor saturninus</name>
    <dbReference type="NCBI Taxonomy" id="64648"/>
    <lineage>
        <taxon>Eukaryota</taxon>
        <taxon>Fungi</taxon>
        <taxon>Fungi incertae sedis</taxon>
        <taxon>Mucoromycota</taxon>
        <taxon>Mucoromycotina</taxon>
        <taxon>Mucoromycetes</taxon>
        <taxon>Mucorales</taxon>
        <taxon>Mucorineae</taxon>
        <taxon>Mucoraceae</taxon>
        <taxon>Mucor</taxon>
    </lineage>
</organism>
<dbReference type="Pfam" id="PF22785">
    <property type="entry name" value="Tc-R-P"/>
    <property type="match status" value="1"/>
</dbReference>
<feature type="transmembrane region" description="Helical" evidence="7">
    <location>
        <begin position="275"/>
        <end position="300"/>
    </location>
</feature>
<sequence>MISVIRSPNTNQKFLLLDAPTRDTLPTYIDVFKKENVSDLIRICHRPSAIQNNEYDAEELEKSTGIKVSDAIKFEDGGVPSNEAIESWLNLAEKAKENETTIGVHCIAGIGRAPVLIAISLIEGGMDPLDAIAYIRKYRRGALNKNQSELFARLFGYFSIGCWIVVFTPQFYENYKLKNTDGVSVTFLTLWILGDILNLFGIILQNLLFTMLLLALYYLMADCMLMAQVFYYRRPHQPIEEEVHVYETGPDETTRLLNHDAATVSRAKNPKTRGIIRLFFVSSVCLWLGLLGGSALFFLWPGQTTDWSQWQIVPQMFGWGSAILYCSSRIPQIMQNFRNESVQGLSLVMFIFSVVGNITYCVSIVLESTDPTYLLINYPWILGSGGTLFFDFTIFFQFYMYRKRTDVEFKNINEDD</sequence>
<evidence type="ECO:0000259" key="8">
    <source>
        <dbReference type="PROSITE" id="PS50056"/>
    </source>
</evidence>
<feature type="transmembrane region" description="Helical" evidence="7">
    <location>
        <begin position="378"/>
        <end position="401"/>
    </location>
</feature>
<dbReference type="PANTHER" id="PTHR16201">
    <property type="entry name" value="SEVEN TRANSMEMBRANE PROTEIN 1-RELATED"/>
    <property type="match status" value="1"/>
</dbReference>
<dbReference type="EMBL" id="JAEPRD010000108">
    <property type="protein sequence ID" value="KAG2198613.1"/>
    <property type="molecule type" value="Genomic_DNA"/>
</dbReference>
<dbReference type="InterPro" id="IPR029021">
    <property type="entry name" value="Prot-tyrosine_phosphatase-like"/>
</dbReference>
<comment type="subcellular location">
    <subcellularLocation>
        <location evidence="1">Membrane</location>
        <topology evidence="1">Multi-pass membrane protein</topology>
    </subcellularLocation>
</comment>
<dbReference type="PROSITE" id="PS50056">
    <property type="entry name" value="TYR_PHOSPHATASE_2"/>
    <property type="match status" value="1"/>
</dbReference>
<evidence type="ECO:0000256" key="7">
    <source>
        <dbReference type="SAM" id="Phobius"/>
    </source>
</evidence>
<dbReference type="FunFam" id="1.20.1280.290:FF:000009">
    <property type="entry name" value="PQ loop repeat family protein"/>
    <property type="match status" value="1"/>
</dbReference>
<feature type="transmembrane region" description="Helical" evidence="7">
    <location>
        <begin position="150"/>
        <end position="172"/>
    </location>
</feature>
<keyword evidence="4 7" id="KW-0472">Membrane</keyword>
<dbReference type="AlphaFoldDB" id="A0A8H7QVN7"/>
<dbReference type="InterPro" id="IPR000387">
    <property type="entry name" value="Tyr_Pase_dom"/>
</dbReference>
<evidence type="ECO:0000256" key="1">
    <source>
        <dbReference type="ARBA" id="ARBA00004141"/>
    </source>
</evidence>
<evidence type="ECO:0000256" key="2">
    <source>
        <dbReference type="ARBA" id="ARBA00022692"/>
    </source>
</evidence>
<dbReference type="InterPro" id="IPR006603">
    <property type="entry name" value="PQ-loop_rpt"/>
</dbReference>
<dbReference type="FunFam" id="1.20.1280.290:FF:000012">
    <property type="entry name" value="Vacuolar membrane PQ loop repeat protein"/>
    <property type="match status" value="1"/>
</dbReference>
<dbReference type="Gene3D" id="1.20.1280.290">
    <property type="match status" value="2"/>
</dbReference>
<gene>
    <name evidence="9" type="ORF">INT47_001060</name>
</gene>
<dbReference type="OrthoDB" id="8048523at2759"/>
<evidence type="ECO:0000256" key="6">
    <source>
        <dbReference type="ARBA" id="ARBA00050768"/>
    </source>
</evidence>
<feature type="domain" description="Tyrosine specific protein phosphatases" evidence="8">
    <location>
        <begin position="86"/>
        <end position="150"/>
    </location>
</feature>
<dbReference type="InterPro" id="IPR051415">
    <property type="entry name" value="LAAT-1"/>
</dbReference>
<dbReference type="GO" id="GO:0015174">
    <property type="term" value="F:basic amino acid transmembrane transporter activity"/>
    <property type="evidence" value="ECO:0007669"/>
    <property type="project" value="UniProtKB-ARBA"/>
</dbReference>
<feature type="transmembrane region" description="Helical" evidence="7">
    <location>
        <begin position="192"/>
        <end position="219"/>
    </location>
</feature>
<dbReference type="Gene3D" id="3.90.190.10">
    <property type="entry name" value="Protein tyrosine phosphatase superfamily"/>
    <property type="match status" value="1"/>
</dbReference>
<name>A0A8H7QVN7_9FUNG</name>
<protein>
    <recommendedName>
        <fullName evidence="8">Tyrosine specific protein phosphatases domain-containing protein</fullName>
    </recommendedName>
</protein>
<dbReference type="Proteomes" id="UP000603453">
    <property type="component" value="Unassembled WGS sequence"/>
</dbReference>
<evidence type="ECO:0000256" key="3">
    <source>
        <dbReference type="ARBA" id="ARBA00022989"/>
    </source>
</evidence>
<dbReference type="InterPro" id="IPR003595">
    <property type="entry name" value="Tyr_Pase_cat"/>
</dbReference>
<evidence type="ECO:0000256" key="5">
    <source>
        <dbReference type="ARBA" id="ARBA00038039"/>
    </source>
</evidence>
<keyword evidence="3 7" id="KW-1133">Transmembrane helix</keyword>
<dbReference type="SMART" id="SM00679">
    <property type="entry name" value="CTNS"/>
    <property type="match status" value="2"/>
</dbReference>
<dbReference type="Pfam" id="PF04193">
    <property type="entry name" value="PQ-loop"/>
    <property type="match status" value="2"/>
</dbReference>
<dbReference type="SUPFAM" id="SSF52799">
    <property type="entry name" value="(Phosphotyrosine protein) phosphatases II"/>
    <property type="match status" value="1"/>
</dbReference>
<keyword evidence="2 7" id="KW-0812">Transmembrane</keyword>
<evidence type="ECO:0000256" key="4">
    <source>
        <dbReference type="ARBA" id="ARBA00023136"/>
    </source>
</evidence>
<dbReference type="GO" id="GO:0098852">
    <property type="term" value="C:lytic vacuole membrane"/>
    <property type="evidence" value="ECO:0007669"/>
    <property type="project" value="UniProtKB-ARBA"/>
</dbReference>
<reference evidence="9" key="1">
    <citation type="submission" date="2020-12" db="EMBL/GenBank/DDBJ databases">
        <title>Metabolic potential, ecology and presence of endohyphal bacteria is reflected in genomic diversity of Mucoromycotina.</title>
        <authorList>
            <person name="Muszewska A."/>
            <person name="Okrasinska A."/>
            <person name="Steczkiewicz K."/>
            <person name="Drgas O."/>
            <person name="Orlowska M."/>
            <person name="Perlinska-Lenart U."/>
            <person name="Aleksandrzak-Piekarczyk T."/>
            <person name="Szatraj K."/>
            <person name="Zielenkiewicz U."/>
            <person name="Pilsyk S."/>
            <person name="Malc E."/>
            <person name="Mieczkowski P."/>
            <person name="Kruszewska J.S."/>
            <person name="Biernat P."/>
            <person name="Pawlowska J."/>
        </authorList>
    </citation>
    <scope>NUCLEOTIDE SEQUENCE</scope>
    <source>
        <strain evidence="9">WA0000017839</strain>
    </source>
</reference>
<proteinExistence type="inferred from homology"/>
<feature type="transmembrane region" description="Helical" evidence="7">
    <location>
        <begin position="342"/>
        <end position="366"/>
    </location>
</feature>
<comment type="similarity">
    <text evidence="5">Belongs to the laat-1 family.</text>
</comment>
<dbReference type="SMART" id="SM00404">
    <property type="entry name" value="PTPc_motif"/>
    <property type="match status" value="1"/>
</dbReference>
<comment type="caution">
    <text evidence="9">The sequence shown here is derived from an EMBL/GenBank/DDBJ whole genome shotgun (WGS) entry which is preliminary data.</text>
</comment>
<evidence type="ECO:0000313" key="9">
    <source>
        <dbReference type="EMBL" id="KAG2198613.1"/>
    </source>
</evidence>
<evidence type="ECO:0000313" key="10">
    <source>
        <dbReference type="Proteomes" id="UP000603453"/>
    </source>
</evidence>
<accession>A0A8H7QVN7</accession>
<comment type="catalytic activity">
    <reaction evidence="6">
        <text>L-histidine(out) + L-arginine(in) = L-histidine(in) + L-arginine(out)</text>
        <dbReference type="Rhea" id="RHEA:71063"/>
        <dbReference type="ChEBI" id="CHEBI:32682"/>
        <dbReference type="ChEBI" id="CHEBI:57595"/>
    </reaction>
</comment>
<feature type="transmembrane region" description="Helical" evidence="7">
    <location>
        <begin position="312"/>
        <end position="330"/>
    </location>
</feature>
<dbReference type="GO" id="GO:0034486">
    <property type="term" value="P:vacuolar transmembrane transport"/>
    <property type="evidence" value="ECO:0007669"/>
    <property type="project" value="UniProtKB-ARBA"/>
</dbReference>
<keyword evidence="10" id="KW-1185">Reference proteome</keyword>